<proteinExistence type="predicted"/>
<protein>
    <submittedName>
        <fullName evidence="2">Por secretion system C-terminal sorting domain-containing protein</fullName>
    </submittedName>
</protein>
<accession>A0A1I2I9C5</accession>
<gene>
    <name evidence="2" type="ORF">SAMN05216167_1598</name>
</gene>
<evidence type="ECO:0000313" key="3">
    <source>
        <dbReference type="Proteomes" id="UP000198598"/>
    </source>
</evidence>
<dbReference type="NCBIfam" id="TIGR04183">
    <property type="entry name" value="Por_Secre_tail"/>
    <property type="match status" value="1"/>
</dbReference>
<name>A0A1I2I9C5_9BACT</name>
<dbReference type="EMBL" id="FOLQ01000059">
    <property type="protein sequence ID" value="SFF38200.1"/>
    <property type="molecule type" value="Genomic_DNA"/>
</dbReference>
<sequence length="188" mass="20759">MSYQFDLSQQPYRTSKLPIIDSTKGGFPAYYINGGLQVGIDGRLYGATADFGRLAVIDYPNQAGLACNPHYVYYDFNGSKPGIGLPNFIQSIFNSDTTSINLPDTPCGDQLIIWPNPVLNDVLHVDLGNPTCLTGALKIYDVSGRLVADFPNLITSTFDINVAAWSGGMYLFEFQFSNKRITKKVVRR</sequence>
<dbReference type="STRING" id="662367.SAMN05216167_1598"/>
<feature type="domain" description="Secretion system C-terminal sorting" evidence="1">
    <location>
        <begin position="113"/>
        <end position="186"/>
    </location>
</feature>
<keyword evidence="3" id="KW-1185">Reference proteome</keyword>
<dbReference type="InterPro" id="IPR026444">
    <property type="entry name" value="Secre_tail"/>
</dbReference>
<organism evidence="2 3">
    <name type="scientific">Spirosoma endophyticum</name>
    <dbReference type="NCBI Taxonomy" id="662367"/>
    <lineage>
        <taxon>Bacteria</taxon>
        <taxon>Pseudomonadati</taxon>
        <taxon>Bacteroidota</taxon>
        <taxon>Cytophagia</taxon>
        <taxon>Cytophagales</taxon>
        <taxon>Cytophagaceae</taxon>
        <taxon>Spirosoma</taxon>
    </lineage>
</organism>
<evidence type="ECO:0000313" key="2">
    <source>
        <dbReference type="EMBL" id="SFF38200.1"/>
    </source>
</evidence>
<dbReference type="OrthoDB" id="9765926at2"/>
<dbReference type="Pfam" id="PF18962">
    <property type="entry name" value="Por_Secre_tail"/>
    <property type="match status" value="1"/>
</dbReference>
<dbReference type="AlphaFoldDB" id="A0A1I2I9C5"/>
<evidence type="ECO:0000259" key="1">
    <source>
        <dbReference type="Pfam" id="PF18962"/>
    </source>
</evidence>
<reference evidence="2 3" key="1">
    <citation type="submission" date="2016-10" db="EMBL/GenBank/DDBJ databases">
        <authorList>
            <person name="de Groot N.N."/>
        </authorList>
    </citation>
    <scope>NUCLEOTIDE SEQUENCE [LARGE SCALE GENOMIC DNA]</scope>
    <source>
        <strain evidence="2 3">DSM 26130</strain>
    </source>
</reference>
<dbReference type="RefSeq" id="WP_093835417.1">
    <property type="nucleotide sequence ID" value="NZ_FOLQ01000059.1"/>
</dbReference>
<dbReference type="Proteomes" id="UP000198598">
    <property type="component" value="Unassembled WGS sequence"/>
</dbReference>